<feature type="domain" description="Peptidase M16 C-terminal" evidence="1">
    <location>
        <begin position="183"/>
        <end position="356"/>
    </location>
</feature>
<evidence type="ECO:0000313" key="3">
    <source>
        <dbReference type="Proteomes" id="UP000199158"/>
    </source>
</evidence>
<name>A0A1H7ZWL0_9FIRM</name>
<organism evidence="2 3">
    <name type="scientific">Hydrogenoanaerobacterium saccharovorans</name>
    <dbReference type="NCBI Taxonomy" id="474960"/>
    <lineage>
        <taxon>Bacteria</taxon>
        <taxon>Bacillati</taxon>
        <taxon>Bacillota</taxon>
        <taxon>Clostridia</taxon>
        <taxon>Eubacteriales</taxon>
        <taxon>Oscillospiraceae</taxon>
        <taxon>Hydrogenoanaerobacterium</taxon>
    </lineage>
</organism>
<reference evidence="2 3" key="1">
    <citation type="submission" date="2016-10" db="EMBL/GenBank/DDBJ databases">
        <authorList>
            <person name="de Groot N.N."/>
        </authorList>
    </citation>
    <scope>NUCLEOTIDE SEQUENCE [LARGE SCALE GENOMIC DNA]</scope>
    <source>
        <strain evidence="2 3">CGMCC 1.5070</strain>
    </source>
</reference>
<sequence length="428" mass="48552">MNNMVRKQLCDGVFWSTVIDSKFKSNRISCNLVLPLDENTVTDTAVVPFILRKRFQQCPDFTRLNERLCELYGASLDADVRKYGAYQILNVSIQTLDDRYTIDNEPVVAECAKLVSNLLLDPYLVDGVFDEQDFQLEKQYLIDTIESEINDKRDYAVSRCQSLLFAGEPFAIKKYGTKERAEKITPQSAVKAYHEAINRAVVEILFIGCGDPTDAEKIFTESFSKKSRSPFEYKHIKTKKTADKVTEQTDRMDVSQGKLVMGFRIGELNNLEEANASKLMCALYGGTPFSRLFLNVREKYSLCYYCAARFDKATGSMLVDSGVEGKNKQKAQEEILKQLEILKKGEFEQEELDNTILALVNALKSSIDSLSGLENWYLTQILGGTNQSPIENAEQIERITKEQIMQAAQKITLDTVYFLTGKEDEADE</sequence>
<dbReference type="PANTHER" id="PTHR11851:SF186">
    <property type="entry name" value="INACTIVE METALLOPROTEASE YMFF-RELATED"/>
    <property type="match status" value="1"/>
</dbReference>
<dbReference type="Proteomes" id="UP000199158">
    <property type="component" value="Unassembled WGS sequence"/>
</dbReference>
<dbReference type="RefSeq" id="WP_092752175.1">
    <property type="nucleotide sequence ID" value="NZ_FOCG01000001.1"/>
</dbReference>
<accession>A0A1H7ZWL0</accession>
<dbReference type="PANTHER" id="PTHR11851">
    <property type="entry name" value="METALLOPROTEASE"/>
    <property type="match status" value="1"/>
</dbReference>
<dbReference type="STRING" id="474960.SAMN05216180_0963"/>
<dbReference type="Gene3D" id="3.30.830.10">
    <property type="entry name" value="Metalloenzyme, LuxS/M16 peptidase-like"/>
    <property type="match status" value="2"/>
</dbReference>
<dbReference type="Pfam" id="PF05193">
    <property type="entry name" value="Peptidase_M16_C"/>
    <property type="match status" value="1"/>
</dbReference>
<evidence type="ECO:0000313" key="2">
    <source>
        <dbReference type="EMBL" id="SEM63072.1"/>
    </source>
</evidence>
<evidence type="ECO:0000259" key="1">
    <source>
        <dbReference type="Pfam" id="PF05193"/>
    </source>
</evidence>
<dbReference type="InterPro" id="IPR011249">
    <property type="entry name" value="Metalloenz_LuxS/M16"/>
</dbReference>
<dbReference type="SUPFAM" id="SSF63411">
    <property type="entry name" value="LuxS/MPP-like metallohydrolase"/>
    <property type="match status" value="2"/>
</dbReference>
<dbReference type="InterPro" id="IPR007863">
    <property type="entry name" value="Peptidase_M16_C"/>
</dbReference>
<protein>
    <submittedName>
        <fullName evidence="2">Predicted Zn-dependent peptidase</fullName>
    </submittedName>
</protein>
<dbReference type="EMBL" id="FOCG01000001">
    <property type="protein sequence ID" value="SEM63072.1"/>
    <property type="molecule type" value="Genomic_DNA"/>
</dbReference>
<dbReference type="AlphaFoldDB" id="A0A1H7ZWL0"/>
<gene>
    <name evidence="2" type="ORF">SAMN05216180_0963</name>
</gene>
<proteinExistence type="predicted"/>
<dbReference type="OrthoDB" id="9762085at2"/>
<keyword evidence="3" id="KW-1185">Reference proteome</keyword>
<dbReference type="NCBIfam" id="NF047422">
    <property type="entry name" value="YfmF_fam"/>
    <property type="match status" value="1"/>
</dbReference>
<dbReference type="InterPro" id="IPR050361">
    <property type="entry name" value="MPP/UQCRC_Complex"/>
</dbReference>
<dbReference type="GO" id="GO:0046872">
    <property type="term" value="F:metal ion binding"/>
    <property type="evidence" value="ECO:0007669"/>
    <property type="project" value="InterPro"/>
</dbReference>